<dbReference type="PANTHER" id="PTHR37422">
    <property type="entry name" value="TEICHURONIC ACID BIOSYNTHESIS PROTEIN TUAE"/>
    <property type="match status" value="1"/>
</dbReference>
<dbReference type="Proteomes" id="UP000178808">
    <property type="component" value="Unassembled WGS sequence"/>
</dbReference>
<dbReference type="GO" id="GO:0016020">
    <property type="term" value="C:membrane"/>
    <property type="evidence" value="ECO:0007669"/>
    <property type="project" value="UniProtKB-SubCell"/>
</dbReference>
<accession>A0A1G1Z447</accession>
<feature type="transmembrane region" description="Helical" evidence="5">
    <location>
        <begin position="9"/>
        <end position="30"/>
    </location>
</feature>
<comment type="subcellular location">
    <subcellularLocation>
        <location evidence="1">Membrane</location>
        <topology evidence="1">Multi-pass membrane protein</topology>
    </subcellularLocation>
</comment>
<feature type="transmembrane region" description="Helical" evidence="5">
    <location>
        <begin position="411"/>
        <end position="428"/>
    </location>
</feature>
<dbReference type="Pfam" id="PF04932">
    <property type="entry name" value="Wzy_C"/>
    <property type="match status" value="1"/>
</dbReference>
<organism evidence="7 8">
    <name type="scientific">Candidatus Colwellbacteria bacterium RIFCSPLOWO2_02_FULL_44_20b</name>
    <dbReference type="NCBI Taxonomy" id="1797691"/>
    <lineage>
        <taxon>Bacteria</taxon>
        <taxon>Candidatus Colwelliibacteriota</taxon>
    </lineage>
</organism>
<feature type="transmembrane region" description="Helical" evidence="5">
    <location>
        <begin position="107"/>
        <end position="127"/>
    </location>
</feature>
<feature type="transmembrane region" description="Helical" evidence="5">
    <location>
        <begin position="68"/>
        <end position="87"/>
    </location>
</feature>
<feature type="transmembrane region" description="Helical" evidence="5">
    <location>
        <begin position="384"/>
        <end position="405"/>
    </location>
</feature>
<proteinExistence type="predicted"/>
<feature type="domain" description="O-antigen ligase-related" evidence="6">
    <location>
        <begin position="210"/>
        <end position="367"/>
    </location>
</feature>
<gene>
    <name evidence="7" type="ORF">A3I31_01230</name>
</gene>
<keyword evidence="3 5" id="KW-1133">Transmembrane helix</keyword>
<dbReference type="AlphaFoldDB" id="A0A1G1Z447"/>
<dbReference type="PANTHER" id="PTHR37422:SF13">
    <property type="entry name" value="LIPOPOLYSACCHARIDE BIOSYNTHESIS PROTEIN PA4999-RELATED"/>
    <property type="match status" value="1"/>
</dbReference>
<keyword evidence="2 5" id="KW-0812">Transmembrane</keyword>
<feature type="transmembrane region" description="Helical" evidence="5">
    <location>
        <begin position="134"/>
        <end position="157"/>
    </location>
</feature>
<evidence type="ECO:0000256" key="5">
    <source>
        <dbReference type="SAM" id="Phobius"/>
    </source>
</evidence>
<evidence type="ECO:0000313" key="7">
    <source>
        <dbReference type="EMBL" id="OGY59408.1"/>
    </source>
</evidence>
<dbReference type="InterPro" id="IPR051533">
    <property type="entry name" value="WaaL-like"/>
</dbReference>
<evidence type="ECO:0000313" key="8">
    <source>
        <dbReference type="Proteomes" id="UP000178808"/>
    </source>
</evidence>
<dbReference type="InterPro" id="IPR007016">
    <property type="entry name" value="O-antigen_ligase-rel_domated"/>
</dbReference>
<comment type="caution">
    <text evidence="7">The sequence shown here is derived from an EMBL/GenBank/DDBJ whole genome shotgun (WGS) entry which is preliminary data.</text>
</comment>
<reference evidence="7 8" key="1">
    <citation type="journal article" date="2016" name="Nat. Commun.">
        <title>Thousands of microbial genomes shed light on interconnected biogeochemical processes in an aquifer system.</title>
        <authorList>
            <person name="Anantharaman K."/>
            <person name="Brown C.T."/>
            <person name="Hug L.A."/>
            <person name="Sharon I."/>
            <person name="Castelle C.J."/>
            <person name="Probst A.J."/>
            <person name="Thomas B.C."/>
            <person name="Singh A."/>
            <person name="Wilkins M.J."/>
            <person name="Karaoz U."/>
            <person name="Brodie E.L."/>
            <person name="Williams K.H."/>
            <person name="Hubbard S.S."/>
            <person name="Banfield J.F."/>
        </authorList>
    </citation>
    <scope>NUCLEOTIDE SEQUENCE [LARGE SCALE GENOMIC DNA]</scope>
</reference>
<evidence type="ECO:0000259" key="6">
    <source>
        <dbReference type="Pfam" id="PF04932"/>
    </source>
</evidence>
<evidence type="ECO:0000256" key="4">
    <source>
        <dbReference type="ARBA" id="ARBA00023136"/>
    </source>
</evidence>
<feature type="transmembrane region" description="Helical" evidence="5">
    <location>
        <begin position="202"/>
        <end position="220"/>
    </location>
</feature>
<feature type="transmembrane region" description="Helical" evidence="5">
    <location>
        <begin position="354"/>
        <end position="377"/>
    </location>
</feature>
<feature type="transmembrane region" description="Helical" evidence="5">
    <location>
        <begin position="177"/>
        <end position="195"/>
    </location>
</feature>
<feature type="transmembrane region" description="Helical" evidence="5">
    <location>
        <begin position="255"/>
        <end position="273"/>
    </location>
</feature>
<evidence type="ECO:0000256" key="3">
    <source>
        <dbReference type="ARBA" id="ARBA00022989"/>
    </source>
</evidence>
<sequence>MHLFKISQLFLILSFLSILVVFPFLAPFSFIVGKYVFFRVTVLLALFFFFVGLLFYRDTEFETRAREVLSSPLSIALIVFIAVYLLAGFFGVHPSTSFWSTLTRGDGGFQMLVFLGFYFLLTTFFSSRMIWKKIFTYLVILGLFVLLYGVLAAFHLFGLSGPALSLLHQFHGTLGNPAFLGSYLLFLFFFALNLFFDPLSRFQKILGGASSVVFFVFLVITQTRGAFLGILVGLGVFLLFIFFSSRGLFRQRAGIILFAGIFICTALFTFRGTEFVQSLPGSRVFQISLTERTAQTRLWTWEAAFEGFLERPVLGWGTDQFSFVFNHHFNPRHFLPTEGSEIWFDRAHNVIFDYLVALGGLGLLSFLGVFFVFYHLLYRATLPLFTRAFLFAFPAAYFGQGMFLFDVFSTQLLLFTFLAFGVSTFLLPSHQSSS</sequence>
<keyword evidence="4 5" id="KW-0472">Membrane</keyword>
<name>A0A1G1Z447_9BACT</name>
<evidence type="ECO:0000256" key="1">
    <source>
        <dbReference type="ARBA" id="ARBA00004141"/>
    </source>
</evidence>
<feature type="transmembrane region" description="Helical" evidence="5">
    <location>
        <begin position="226"/>
        <end position="243"/>
    </location>
</feature>
<evidence type="ECO:0000256" key="2">
    <source>
        <dbReference type="ARBA" id="ARBA00022692"/>
    </source>
</evidence>
<protein>
    <recommendedName>
        <fullName evidence="6">O-antigen ligase-related domain-containing protein</fullName>
    </recommendedName>
</protein>
<feature type="transmembrane region" description="Helical" evidence="5">
    <location>
        <begin position="36"/>
        <end position="56"/>
    </location>
</feature>
<dbReference type="EMBL" id="MHIZ01000035">
    <property type="protein sequence ID" value="OGY59408.1"/>
    <property type="molecule type" value="Genomic_DNA"/>
</dbReference>